<proteinExistence type="predicted"/>
<accession>A0A2G8K0L0</accession>
<dbReference type="Gene3D" id="1.25.40.20">
    <property type="entry name" value="Ankyrin repeat-containing domain"/>
    <property type="match status" value="2"/>
</dbReference>
<gene>
    <name evidence="4" type="ORF">BSL78_21618</name>
</gene>
<organism evidence="4 5">
    <name type="scientific">Stichopus japonicus</name>
    <name type="common">Sea cucumber</name>
    <dbReference type="NCBI Taxonomy" id="307972"/>
    <lineage>
        <taxon>Eukaryota</taxon>
        <taxon>Metazoa</taxon>
        <taxon>Echinodermata</taxon>
        <taxon>Eleutherozoa</taxon>
        <taxon>Echinozoa</taxon>
        <taxon>Holothuroidea</taxon>
        <taxon>Aspidochirotacea</taxon>
        <taxon>Aspidochirotida</taxon>
        <taxon>Stichopodidae</taxon>
        <taxon>Apostichopus</taxon>
    </lineage>
</organism>
<dbReference type="Proteomes" id="UP000230750">
    <property type="component" value="Unassembled WGS sequence"/>
</dbReference>
<keyword evidence="5" id="KW-1185">Reference proteome</keyword>
<dbReference type="InterPro" id="IPR036770">
    <property type="entry name" value="Ankyrin_rpt-contain_sf"/>
</dbReference>
<evidence type="ECO:0000256" key="2">
    <source>
        <dbReference type="ARBA" id="ARBA00023043"/>
    </source>
</evidence>
<dbReference type="PANTHER" id="PTHR24171">
    <property type="entry name" value="ANKYRIN REPEAT DOMAIN-CONTAINING PROTEIN 39-RELATED"/>
    <property type="match status" value="1"/>
</dbReference>
<dbReference type="Pfam" id="PF12796">
    <property type="entry name" value="Ank_2"/>
    <property type="match status" value="2"/>
</dbReference>
<sequence length="289" mass="31655">MTPECRAGFCTNLLRAVAAGRFGQVRLIIESGAEVNCIDECEQTPLIRAMFLENSRIQLKIVKYLLKKGANINTVDVVGRTAIHWASLRGCDTVLATLLNHAEGNFDLNRGDMNGCTALYHAATSGSAATVKLMVSALRKFDLSVDIPNSQGITPLMQALRLENDVCAKCLVHQGQASLTIRDENFLNAGDWAERAIRLATATNGGQKSASSLPEIHKVGAQSKARAYRALRRNQRLVAMEMHLSSDDEDEESSRDSETAFMHQLTADDTVDGGILTEHHRIFGRFLIS</sequence>
<dbReference type="STRING" id="307972.A0A2G8K0L0"/>
<keyword evidence="2 3" id="KW-0040">ANK repeat</keyword>
<dbReference type="SMART" id="SM00248">
    <property type="entry name" value="ANK"/>
    <property type="match status" value="5"/>
</dbReference>
<dbReference type="InterPro" id="IPR002110">
    <property type="entry name" value="Ankyrin_rpt"/>
</dbReference>
<dbReference type="AlphaFoldDB" id="A0A2G8K0L0"/>
<feature type="repeat" description="ANK" evidence="3">
    <location>
        <begin position="41"/>
        <end position="77"/>
    </location>
</feature>
<evidence type="ECO:0000313" key="4">
    <source>
        <dbReference type="EMBL" id="PIK41538.1"/>
    </source>
</evidence>
<name>A0A2G8K0L0_STIJA</name>
<evidence type="ECO:0000313" key="5">
    <source>
        <dbReference type="Proteomes" id="UP000230750"/>
    </source>
</evidence>
<reference evidence="4 5" key="1">
    <citation type="journal article" date="2017" name="PLoS Biol.">
        <title>The sea cucumber genome provides insights into morphological evolution and visceral regeneration.</title>
        <authorList>
            <person name="Zhang X."/>
            <person name="Sun L."/>
            <person name="Yuan J."/>
            <person name="Sun Y."/>
            <person name="Gao Y."/>
            <person name="Zhang L."/>
            <person name="Li S."/>
            <person name="Dai H."/>
            <person name="Hamel J.F."/>
            <person name="Liu C."/>
            <person name="Yu Y."/>
            <person name="Liu S."/>
            <person name="Lin W."/>
            <person name="Guo K."/>
            <person name="Jin S."/>
            <person name="Xu P."/>
            <person name="Storey K.B."/>
            <person name="Huan P."/>
            <person name="Zhang T."/>
            <person name="Zhou Y."/>
            <person name="Zhang J."/>
            <person name="Lin C."/>
            <person name="Li X."/>
            <person name="Xing L."/>
            <person name="Huo D."/>
            <person name="Sun M."/>
            <person name="Wang L."/>
            <person name="Mercier A."/>
            <person name="Li F."/>
            <person name="Yang H."/>
            <person name="Xiang J."/>
        </authorList>
    </citation>
    <scope>NUCLEOTIDE SEQUENCE [LARGE SCALE GENOMIC DNA]</scope>
    <source>
        <strain evidence="4">Shaxun</strain>
        <tissue evidence="4">Muscle</tissue>
    </source>
</reference>
<evidence type="ECO:0000256" key="1">
    <source>
        <dbReference type="ARBA" id="ARBA00022737"/>
    </source>
</evidence>
<comment type="caution">
    <text evidence="4">The sequence shown here is derived from an EMBL/GenBank/DDBJ whole genome shotgun (WGS) entry which is preliminary data.</text>
</comment>
<dbReference type="PROSITE" id="PS50088">
    <property type="entry name" value="ANK_REPEAT"/>
    <property type="match status" value="1"/>
</dbReference>
<dbReference type="EMBL" id="MRZV01001011">
    <property type="protein sequence ID" value="PIK41538.1"/>
    <property type="molecule type" value="Genomic_DNA"/>
</dbReference>
<dbReference type="OrthoDB" id="5406014at2759"/>
<keyword evidence="1" id="KW-0677">Repeat</keyword>
<evidence type="ECO:0000256" key="3">
    <source>
        <dbReference type="PROSITE-ProRule" id="PRU00023"/>
    </source>
</evidence>
<dbReference type="SUPFAM" id="SSF48403">
    <property type="entry name" value="Ankyrin repeat"/>
    <property type="match status" value="1"/>
</dbReference>
<protein>
    <submittedName>
        <fullName evidence="4">Uncharacterized protein</fullName>
    </submittedName>
</protein>